<dbReference type="CDD" id="cd00614">
    <property type="entry name" value="CGS_like"/>
    <property type="match status" value="1"/>
</dbReference>
<dbReference type="InterPro" id="IPR000277">
    <property type="entry name" value="Cys/Met-Metab_PyrdxlP-dep_enz"/>
</dbReference>
<dbReference type="GO" id="GO:0030170">
    <property type="term" value="F:pyridoxal phosphate binding"/>
    <property type="evidence" value="ECO:0007669"/>
    <property type="project" value="InterPro"/>
</dbReference>
<dbReference type="GO" id="GO:0005737">
    <property type="term" value="C:cytoplasm"/>
    <property type="evidence" value="ECO:0007669"/>
    <property type="project" value="TreeGrafter"/>
</dbReference>
<evidence type="ECO:0000256" key="13">
    <source>
        <dbReference type="ARBA" id="ARBA00047199"/>
    </source>
</evidence>
<comment type="cofactor">
    <cofactor evidence="1 20">
        <name>pyridoxal 5'-phosphate</name>
        <dbReference type="ChEBI" id="CHEBI:597326"/>
    </cofactor>
</comment>
<dbReference type="Ensembl" id="ENSDNVT00000001191.1">
    <property type="protein sequence ID" value="ENSDNVP00000000995.1"/>
    <property type="gene ID" value="ENSDNVG00000000741.1"/>
</dbReference>
<evidence type="ECO:0000256" key="12">
    <source>
        <dbReference type="ARBA" id="ARBA00047175"/>
    </source>
</evidence>
<evidence type="ECO:0000256" key="1">
    <source>
        <dbReference type="ARBA" id="ARBA00001933"/>
    </source>
</evidence>
<comment type="subunit">
    <text evidence="11">Homotetramer. Interacts with CALM in a calcium-dependent manner.</text>
</comment>
<comment type="pathway">
    <text evidence="2">Amino-acid biosynthesis; L-cysteine biosynthesis; L-cysteine from L-homocysteine and L-serine: step 2/2.</text>
</comment>
<evidence type="ECO:0000256" key="11">
    <source>
        <dbReference type="ARBA" id="ARBA00046537"/>
    </source>
</evidence>
<comment type="catalytic activity">
    <reaction evidence="16">
        <text>L,L-cystathionine + H2O = 2-oxobutanoate + L-cysteine + NH4(+)</text>
        <dbReference type="Rhea" id="RHEA:14005"/>
        <dbReference type="ChEBI" id="CHEBI:15377"/>
        <dbReference type="ChEBI" id="CHEBI:16763"/>
        <dbReference type="ChEBI" id="CHEBI:28938"/>
        <dbReference type="ChEBI" id="CHEBI:35235"/>
        <dbReference type="ChEBI" id="CHEBI:58161"/>
        <dbReference type="EC" id="4.4.1.1"/>
    </reaction>
    <physiologicalReaction direction="left-to-right" evidence="16">
        <dbReference type="Rhea" id="RHEA:14006"/>
    </physiologicalReaction>
</comment>
<evidence type="ECO:0000256" key="7">
    <source>
        <dbReference type="ARBA" id="ARBA00023192"/>
    </source>
</evidence>
<comment type="catalytic activity">
    <reaction evidence="18">
        <text>L-homocysteine + H2O = 2-oxobutanoate + hydrogen sulfide + NH4(+) + H(+)</text>
        <dbReference type="Rhea" id="RHEA:14501"/>
        <dbReference type="ChEBI" id="CHEBI:15377"/>
        <dbReference type="ChEBI" id="CHEBI:15378"/>
        <dbReference type="ChEBI" id="CHEBI:16763"/>
        <dbReference type="ChEBI" id="CHEBI:28938"/>
        <dbReference type="ChEBI" id="CHEBI:29919"/>
        <dbReference type="ChEBI" id="CHEBI:58199"/>
        <dbReference type="EC" id="4.4.1.2"/>
    </reaction>
    <physiologicalReaction direction="left-to-right" evidence="18">
        <dbReference type="Rhea" id="RHEA:14502"/>
    </physiologicalReaction>
</comment>
<dbReference type="UniPathway" id="UPA00136">
    <property type="reaction ID" value="UER00202"/>
</dbReference>
<dbReference type="EC" id="4.4.1.1" evidence="4"/>
<gene>
    <name evidence="21" type="primary">CTH</name>
</gene>
<keyword evidence="22" id="KW-1185">Reference proteome</keyword>
<evidence type="ECO:0000256" key="18">
    <source>
        <dbReference type="ARBA" id="ARBA00048780"/>
    </source>
</evidence>
<comment type="catalytic activity">
    <reaction evidence="10">
        <text>L-homoserine = 2-oxobutanoate + NH4(+)</text>
        <dbReference type="Rhea" id="RHEA:24923"/>
        <dbReference type="ChEBI" id="CHEBI:16763"/>
        <dbReference type="ChEBI" id="CHEBI:28938"/>
        <dbReference type="ChEBI" id="CHEBI:57476"/>
        <dbReference type="EC" id="4.4.1.1"/>
    </reaction>
    <physiologicalReaction direction="left-to-right" evidence="10">
        <dbReference type="Rhea" id="RHEA:24924"/>
    </physiologicalReaction>
</comment>
<dbReference type="InterPro" id="IPR054542">
    <property type="entry name" value="Cys_met_metab_PP"/>
</dbReference>
<dbReference type="Proteomes" id="UP000694423">
    <property type="component" value="Unplaced"/>
</dbReference>
<dbReference type="GO" id="GO:0047982">
    <property type="term" value="F:homocysteine desulfhydrase activity"/>
    <property type="evidence" value="ECO:0007669"/>
    <property type="project" value="UniProtKB-EC"/>
</dbReference>
<feature type="modified residue" description="N6-(pyridoxal phosphate)lysine" evidence="19">
    <location>
        <position position="198"/>
    </location>
</feature>
<organism evidence="21 22">
    <name type="scientific">Dromaius novaehollandiae</name>
    <name type="common">Emu</name>
    <dbReference type="NCBI Taxonomy" id="8790"/>
    <lineage>
        <taxon>Eukaryota</taxon>
        <taxon>Metazoa</taxon>
        <taxon>Chordata</taxon>
        <taxon>Craniata</taxon>
        <taxon>Vertebrata</taxon>
        <taxon>Euteleostomi</taxon>
        <taxon>Archelosauria</taxon>
        <taxon>Archosauria</taxon>
        <taxon>Dinosauria</taxon>
        <taxon>Saurischia</taxon>
        <taxon>Theropoda</taxon>
        <taxon>Coelurosauria</taxon>
        <taxon>Aves</taxon>
        <taxon>Palaeognathae</taxon>
        <taxon>Casuariiformes</taxon>
        <taxon>Dromaiidae</taxon>
        <taxon>Dromaius</taxon>
    </lineage>
</organism>
<reference evidence="21" key="2">
    <citation type="submission" date="2025-09" db="UniProtKB">
        <authorList>
            <consortium name="Ensembl"/>
        </authorList>
    </citation>
    <scope>IDENTIFICATION</scope>
</reference>
<dbReference type="Gene3D" id="3.90.1150.10">
    <property type="entry name" value="Aspartate Aminotransferase, domain 1"/>
    <property type="match status" value="1"/>
</dbReference>
<protein>
    <recommendedName>
        <fullName evidence="5">Cystathionine gamma-lyase</fullName>
        <ecNumber evidence="4">4.4.1.1</ecNumber>
        <ecNumber evidence="12">4.4.1.2</ecNumber>
    </recommendedName>
    <alternativeName>
        <fullName evidence="14">Cysteine desulfhydrase</fullName>
    </alternativeName>
    <alternativeName>
        <fullName evidence="9">Cysteine-protein sulfhydrase</fullName>
    </alternativeName>
    <alternativeName>
        <fullName evidence="8">Gamma-cystathionase</fullName>
    </alternativeName>
    <alternativeName>
        <fullName evidence="13">Homocysteine desulfhydrase</fullName>
    </alternativeName>
</protein>
<accession>A0A8C4IXA3</accession>
<dbReference type="SUPFAM" id="SSF53383">
    <property type="entry name" value="PLP-dependent transferases"/>
    <property type="match status" value="1"/>
</dbReference>
<reference evidence="21" key="1">
    <citation type="submission" date="2025-08" db="UniProtKB">
        <authorList>
            <consortium name="Ensembl"/>
        </authorList>
    </citation>
    <scope>IDENTIFICATION</scope>
</reference>
<dbReference type="GO" id="GO:0019343">
    <property type="term" value="P:cysteine biosynthetic process via cystathionine"/>
    <property type="evidence" value="ECO:0007669"/>
    <property type="project" value="TreeGrafter"/>
</dbReference>
<dbReference type="EC" id="4.4.1.2" evidence="12"/>
<dbReference type="Pfam" id="PF01053">
    <property type="entry name" value="Cys_Met_Meta_PP"/>
    <property type="match status" value="1"/>
</dbReference>
<evidence type="ECO:0000256" key="10">
    <source>
        <dbReference type="ARBA" id="ARBA00045076"/>
    </source>
</evidence>
<dbReference type="PANTHER" id="PTHR11808">
    <property type="entry name" value="TRANS-SULFURATION ENZYME FAMILY MEMBER"/>
    <property type="match status" value="1"/>
</dbReference>
<dbReference type="FunFam" id="3.40.640.10:FF:000009">
    <property type="entry name" value="Cystathionine gamma-synthase homolog"/>
    <property type="match status" value="1"/>
</dbReference>
<evidence type="ECO:0000313" key="22">
    <source>
        <dbReference type="Proteomes" id="UP000694423"/>
    </source>
</evidence>
<evidence type="ECO:0000256" key="9">
    <source>
        <dbReference type="ARBA" id="ARBA00031772"/>
    </source>
</evidence>
<evidence type="ECO:0000313" key="21">
    <source>
        <dbReference type="Ensembl" id="ENSDNVP00000000995.1"/>
    </source>
</evidence>
<dbReference type="AlphaFoldDB" id="A0A8C4IXA3"/>
<dbReference type="PANTHER" id="PTHR11808:SF15">
    <property type="entry name" value="CYSTATHIONINE GAMMA-LYASE"/>
    <property type="match status" value="1"/>
</dbReference>
<name>A0A8C4IXA3_DRONO</name>
<evidence type="ECO:0000256" key="19">
    <source>
        <dbReference type="PIRSR" id="PIRSR001434-2"/>
    </source>
</evidence>
<dbReference type="PIRSF" id="PIRSF001434">
    <property type="entry name" value="CGS"/>
    <property type="match status" value="1"/>
</dbReference>
<keyword evidence="7" id="KW-0198">Cysteine biosynthesis</keyword>
<comment type="similarity">
    <text evidence="3 20">Belongs to the trans-sulfuration enzymes family.</text>
</comment>
<keyword evidence="6 19" id="KW-0663">Pyridoxal phosphate</keyword>
<comment type="catalytic activity">
    <reaction evidence="17">
        <text>L-selenocystathionine + H2O = L-selenocysteine + 2-oxobutanoate + NH4(+)</text>
        <dbReference type="Rhea" id="RHEA:31151"/>
        <dbReference type="ChEBI" id="CHEBI:15377"/>
        <dbReference type="ChEBI" id="CHEBI:16763"/>
        <dbReference type="ChEBI" id="CHEBI:28938"/>
        <dbReference type="ChEBI" id="CHEBI:57843"/>
        <dbReference type="ChEBI" id="CHEBI:62226"/>
    </reaction>
    <physiologicalReaction direction="left-to-right" evidence="17">
        <dbReference type="Rhea" id="RHEA:31152"/>
    </physiologicalReaction>
</comment>
<dbReference type="InterPro" id="IPR015421">
    <property type="entry name" value="PyrdxlP-dep_Trfase_major"/>
</dbReference>
<evidence type="ECO:0000256" key="8">
    <source>
        <dbReference type="ARBA" id="ARBA00029853"/>
    </source>
</evidence>
<evidence type="ECO:0000256" key="4">
    <source>
        <dbReference type="ARBA" id="ARBA00012085"/>
    </source>
</evidence>
<proteinExistence type="inferred from homology"/>
<dbReference type="GO" id="GO:0004123">
    <property type="term" value="F:cystathionine gamma-lyase activity"/>
    <property type="evidence" value="ECO:0007669"/>
    <property type="project" value="TreeGrafter"/>
</dbReference>
<evidence type="ECO:0000256" key="5">
    <source>
        <dbReference type="ARBA" id="ARBA00017343"/>
    </source>
</evidence>
<comment type="catalytic activity">
    <reaction evidence="15">
        <text>L-cysteine + H2O = hydrogen sulfide + pyruvate + NH4(+) + H(+)</text>
        <dbReference type="Rhea" id="RHEA:24931"/>
        <dbReference type="ChEBI" id="CHEBI:15361"/>
        <dbReference type="ChEBI" id="CHEBI:15377"/>
        <dbReference type="ChEBI" id="CHEBI:15378"/>
        <dbReference type="ChEBI" id="CHEBI:28938"/>
        <dbReference type="ChEBI" id="CHEBI:29919"/>
        <dbReference type="ChEBI" id="CHEBI:35235"/>
        <dbReference type="EC" id="4.4.1.1"/>
    </reaction>
    <physiologicalReaction direction="left-to-right" evidence="15">
        <dbReference type="Rhea" id="RHEA:24932"/>
    </physiologicalReaction>
</comment>
<evidence type="ECO:0000256" key="6">
    <source>
        <dbReference type="ARBA" id="ARBA00022898"/>
    </source>
</evidence>
<evidence type="ECO:0000256" key="17">
    <source>
        <dbReference type="ARBA" id="ARBA00048625"/>
    </source>
</evidence>
<dbReference type="Gene3D" id="3.40.640.10">
    <property type="entry name" value="Type I PLP-dependent aspartate aminotransferase-like (Major domain)"/>
    <property type="match status" value="1"/>
</dbReference>
<dbReference type="InterPro" id="IPR015424">
    <property type="entry name" value="PyrdxlP-dep_Trfase"/>
</dbReference>
<sequence>MEGADSSGFLPRFAHFATQAIHVGQEPEQWRSAAVVPPLSLSTTFKQQAPGQHAGFDYSRSGNPTRNCLEKAVAALDGAKYCLAYSSGLAATVNITHLLKAGDTIISTDDVYGGSNRYFFVDCTKLECLEAAITPETKLVWIETPTNPTLRVIDIQGCADVVHKHKDVLLVVDNTFMSSYFQRPLSLGADMCMYSATKYMNGHSDVIMGLVSVNCDDLYERLKFLQNSLGAVPSPFDCYLCNRGLKTLQIRMKQHFHNALAVARFLESDSRVEKVIFPGLPSHPQHELVKRQCTGCPGMVTFYIKGNLEHAITFLKNLKVFILAESLGGFESLAEHPAIMTHSLSVGLEDEEDLLEDLDQALKAAFPENKAFN</sequence>
<dbReference type="GO" id="GO:0019346">
    <property type="term" value="P:transsulfuration"/>
    <property type="evidence" value="ECO:0007669"/>
    <property type="project" value="InterPro"/>
</dbReference>
<keyword evidence="7" id="KW-0028">Amino-acid biosynthesis</keyword>
<evidence type="ECO:0000256" key="16">
    <source>
        <dbReference type="ARBA" id="ARBA00047477"/>
    </source>
</evidence>
<evidence type="ECO:0000256" key="3">
    <source>
        <dbReference type="ARBA" id="ARBA00009077"/>
    </source>
</evidence>
<evidence type="ECO:0000256" key="14">
    <source>
        <dbReference type="ARBA" id="ARBA00047211"/>
    </source>
</evidence>
<evidence type="ECO:0000256" key="20">
    <source>
        <dbReference type="RuleBase" id="RU362118"/>
    </source>
</evidence>
<dbReference type="InterPro" id="IPR015422">
    <property type="entry name" value="PyrdxlP-dep_Trfase_small"/>
</dbReference>
<evidence type="ECO:0000256" key="15">
    <source>
        <dbReference type="ARBA" id="ARBA00047376"/>
    </source>
</evidence>
<evidence type="ECO:0000256" key="2">
    <source>
        <dbReference type="ARBA" id="ARBA00005038"/>
    </source>
</evidence>
<dbReference type="PROSITE" id="PS00868">
    <property type="entry name" value="CYS_MET_METAB_PP"/>
    <property type="match status" value="1"/>
</dbReference>